<proteinExistence type="predicted"/>
<dbReference type="GO" id="GO:0019826">
    <property type="term" value="F:oxygen sensor activity"/>
    <property type="evidence" value="ECO:0007669"/>
    <property type="project" value="UniProtKB-ARBA"/>
</dbReference>
<evidence type="ECO:0000256" key="7">
    <source>
        <dbReference type="ARBA" id="ARBA00022777"/>
    </source>
</evidence>
<evidence type="ECO:0000256" key="1">
    <source>
        <dbReference type="ARBA" id="ARBA00001946"/>
    </source>
</evidence>
<dbReference type="InterPro" id="IPR003594">
    <property type="entry name" value="HATPase_dom"/>
</dbReference>
<evidence type="ECO:0000256" key="3">
    <source>
        <dbReference type="ARBA" id="ARBA00022490"/>
    </source>
</evidence>
<dbReference type="Gene3D" id="3.30.450.40">
    <property type="match status" value="2"/>
</dbReference>
<dbReference type="AlphaFoldDB" id="A0A9P2T724"/>
<dbReference type="Pfam" id="PF07730">
    <property type="entry name" value="HisKA_3"/>
    <property type="match status" value="1"/>
</dbReference>
<accession>A0A9P2T724</accession>
<dbReference type="InterPro" id="IPR029016">
    <property type="entry name" value="GAF-like_dom_sf"/>
</dbReference>
<keyword evidence="10" id="KW-0902">Two-component regulatory system</keyword>
<dbReference type="Pfam" id="PF02518">
    <property type="entry name" value="HATPase_c"/>
    <property type="match status" value="1"/>
</dbReference>
<dbReference type="Gene3D" id="3.30.565.10">
    <property type="entry name" value="Histidine kinase-like ATPase, C-terminal domain"/>
    <property type="match status" value="1"/>
</dbReference>
<dbReference type="InterPro" id="IPR003018">
    <property type="entry name" value="GAF"/>
</dbReference>
<dbReference type="PANTHER" id="PTHR24421">
    <property type="entry name" value="NITRATE/NITRITE SENSOR PROTEIN NARX-RELATED"/>
    <property type="match status" value="1"/>
</dbReference>
<evidence type="ECO:0000256" key="4">
    <source>
        <dbReference type="ARBA" id="ARBA00022553"/>
    </source>
</evidence>
<gene>
    <name evidence="13" type="ORF">TM51_15625</name>
</gene>
<comment type="cofactor">
    <cofactor evidence="1">
        <name>Mg(2+)</name>
        <dbReference type="ChEBI" id="CHEBI:18420"/>
    </cofactor>
</comment>
<evidence type="ECO:0000259" key="11">
    <source>
        <dbReference type="SMART" id="SM00065"/>
    </source>
</evidence>
<evidence type="ECO:0000313" key="14">
    <source>
        <dbReference type="Proteomes" id="UP000014184"/>
    </source>
</evidence>
<dbReference type="PANTHER" id="PTHR24421:SF56">
    <property type="entry name" value="OXYGEN SENSOR HISTIDINE KINASE RESPONSE REGULATOR DOST"/>
    <property type="match status" value="1"/>
</dbReference>
<keyword evidence="8" id="KW-0460">Magnesium</keyword>
<dbReference type="GO" id="GO:0005524">
    <property type="term" value="F:ATP binding"/>
    <property type="evidence" value="ECO:0007669"/>
    <property type="project" value="UniProtKB-ARBA"/>
</dbReference>
<dbReference type="SMART" id="SM00065">
    <property type="entry name" value="GAF"/>
    <property type="match status" value="2"/>
</dbReference>
<dbReference type="Proteomes" id="UP000014184">
    <property type="component" value="Unassembled WGS sequence"/>
</dbReference>
<keyword evidence="9" id="KW-0408">Iron</keyword>
<comment type="caution">
    <text evidence="13">The sequence shown here is derived from an EMBL/GenBank/DDBJ whole genome shotgun (WGS) entry which is preliminary data.</text>
</comment>
<dbReference type="InterPro" id="IPR036890">
    <property type="entry name" value="HATPase_C_sf"/>
</dbReference>
<feature type="domain" description="Histidine kinase/HSP90-like ATPase" evidence="12">
    <location>
        <begin position="482"/>
        <end position="571"/>
    </location>
</feature>
<dbReference type="GO" id="GO:0019825">
    <property type="term" value="F:oxygen binding"/>
    <property type="evidence" value="ECO:0007669"/>
    <property type="project" value="UniProtKB-ARBA"/>
</dbReference>
<evidence type="ECO:0000256" key="2">
    <source>
        <dbReference type="ARBA" id="ARBA00001971"/>
    </source>
</evidence>
<dbReference type="SUPFAM" id="SSF55874">
    <property type="entry name" value="ATPase domain of HSP90 chaperone/DNA topoisomerase II/histidine kinase"/>
    <property type="match status" value="1"/>
</dbReference>
<keyword evidence="6" id="KW-0479">Metal-binding</keyword>
<keyword evidence="3" id="KW-0963">Cytoplasm</keyword>
<dbReference type="FunFam" id="3.30.450.40:FF:000052">
    <property type="entry name" value="Oxygen sensor histidine kinase response regulator DevS/DosS"/>
    <property type="match status" value="1"/>
</dbReference>
<dbReference type="SUPFAM" id="SSF55781">
    <property type="entry name" value="GAF domain-like"/>
    <property type="match status" value="2"/>
</dbReference>
<dbReference type="GO" id="GO:0046983">
    <property type="term" value="F:protein dimerization activity"/>
    <property type="evidence" value="ECO:0007669"/>
    <property type="project" value="InterPro"/>
</dbReference>
<dbReference type="GO" id="GO:0020037">
    <property type="term" value="F:heme binding"/>
    <property type="evidence" value="ECO:0007669"/>
    <property type="project" value="UniProtKB-ARBA"/>
</dbReference>
<keyword evidence="5" id="KW-0808">Transferase</keyword>
<evidence type="ECO:0000313" key="13">
    <source>
        <dbReference type="EMBL" id="EOR69877.1"/>
    </source>
</evidence>
<keyword evidence="14" id="KW-1185">Reference proteome</keyword>
<evidence type="ECO:0000256" key="10">
    <source>
        <dbReference type="ARBA" id="ARBA00023012"/>
    </source>
</evidence>
<dbReference type="RefSeq" id="WP_011293463.1">
    <property type="nucleotide sequence ID" value="NZ_AOSG01000088.1"/>
</dbReference>
<dbReference type="EMBL" id="AOSG01000088">
    <property type="protein sequence ID" value="EOR69877.1"/>
    <property type="molecule type" value="Genomic_DNA"/>
</dbReference>
<dbReference type="GO" id="GO:0016020">
    <property type="term" value="C:membrane"/>
    <property type="evidence" value="ECO:0007669"/>
    <property type="project" value="InterPro"/>
</dbReference>
<feature type="domain" description="GAF" evidence="11">
    <location>
        <begin position="56"/>
        <end position="203"/>
    </location>
</feature>
<organism evidence="13 14">
    <name type="scientific">Thermobifida fusca TM51</name>
    <dbReference type="NCBI Taxonomy" id="1169414"/>
    <lineage>
        <taxon>Bacteria</taxon>
        <taxon>Bacillati</taxon>
        <taxon>Actinomycetota</taxon>
        <taxon>Actinomycetes</taxon>
        <taxon>Streptosporangiales</taxon>
        <taxon>Nocardiopsidaceae</taxon>
        <taxon>Thermobifida</taxon>
    </lineage>
</organism>
<dbReference type="GO" id="GO:0000287">
    <property type="term" value="F:magnesium ion binding"/>
    <property type="evidence" value="ECO:0007669"/>
    <property type="project" value="UniProtKB-ARBA"/>
</dbReference>
<protein>
    <submittedName>
        <fullName evidence="13">GAF:ATP-binding protein</fullName>
    </submittedName>
</protein>
<comment type="cofactor">
    <cofactor evidence="2">
        <name>heme</name>
        <dbReference type="ChEBI" id="CHEBI:30413"/>
    </cofactor>
</comment>
<keyword evidence="7" id="KW-0418">Kinase</keyword>
<dbReference type="GO" id="GO:0070483">
    <property type="term" value="P:detection of hypoxia"/>
    <property type="evidence" value="ECO:0007669"/>
    <property type="project" value="UniProtKB-ARBA"/>
</dbReference>
<dbReference type="InterPro" id="IPR050482">
    <property type="entry name" value="Sensor_HK_TwoCompSys"/>
</dbReference>
<dbReference type="Gene3D" id="1.20.5.1930">
    <property type="match status" value="1"/>
</dbReference>
<dbReference type="CDD" id="cd16917">
    <property type="entry name" value="HATPase_UhpB-NarQ-NarX-like"/>
    <property type="match status" value="1"/>
</dbReference>
<feature type="domain" description="GAF" evidence="11">
    <location>
        <begin position="224"/>
        <end position="370"/>
    </location>
</feature>
<evidence type="ECO:0000256" key="8">
    <source>
        <dbReference type="ARBA" id="ARBA00022842"/>
    </source>
</evidence>
<evidence type="ECO:0000259" key="12">
    <source>
        <dbReference type="SMART" id="SM00387"/>
    </source>
</evidence>
<dbReference type="SMART" id="SM00387">
    <property type="entry name" value="HATPase_c"/>
    <property type="match status" value="1"/>
</dbReference>
<dbReference type="InterPro" id="IPR011712">
    <property type="entry name" value="Sig_transdc_His_kin_sub3_dim/P"/>
</dbReference>
<sequence length="572" mass="62270">MADDTPNGERGSVFVPQMRLDELLSELQVRINAVMLVRDRVRSLLDAVVSIGSGLDLESTLRRIVSTAMDLVDARYGAMGVIGPGGELEQFIPLGMSDEEIAAVEHWPEGRGLLGILIKEPKTLRLSCISEHPESAGFPPGHPPMRTFLGVPIRVRNEVFGNLYLTEKRNNAVFDEEDEAIVTALATAAGIAIENARLYEETRRRETWLDASDEITTRLLSGTAPREVLHLVAKKARHMADADLVAIATPDRDEEELVVRIADGPDASVVRGRSTPVEGSLTGRAFRGADPIITELARESATSPTLLHGLDIGPVVLVPFGAPDSRRGVLILGKRAGRLPFPMPTVQMLHAFAGHAAVTLELAEARRHAERLIVLEDRDRIAKDLHDVVIQRLFAIAMSLMSSVRRIEDDTVAQRIQQAVDDLDDTIRQIRSTIFALQHNTEGGPAWLRSRILDVVGAATESLGFSPGVRLDGPIDSAVPDSIAEHVLAVLREALSNVARHARASQADIVVQVDSHVTLTVTDDGVGLPEQGRRSGLRNLAERAESLGGSFEAARRPEGGTMLRWQVPLPRE</sequence>
<evidence type="ECO:0000256" key="5">
    <source>
        <dbReference type="ARBA" id="ARBA00022679"/>
    </source>
</evidence>
<reference evidence="13 14" key="1">
    <citation type="journal article" date="2013" name="Genome Announc.">
        <title>Draft Genome Sequence of the Lignocellulose Decomposer Thermobifida fusca Strain TM51.</title>
        <authorList>
            <person name="Toth A."/>
            <person name="Barna T."/>
            <person name="Nagy I."/>
            <person name="Horvath B."/>
            <person name="Nagy I."/>
            <person name="Tancsics A."/>
            <person name="Kriszt B."/>
            <person name="Baka E."/>
            <person name="Fekete C."/>
            <person name="Kukolya J."/>
        </authorList>
    </citation>
    <scope>NUCLEOTIDE SEQUENCE [LARGE SCALE GENOMIC DNA]</scope>
    <source>
        <strain evidence="13 14">TM51</strain>
    </source>
</reference>
<keyword evidence="4" id="KW-0597">Phosphoprotein</keyword>
<evidence type="ECO:0000256" key="6">
    <source>
        <dbReference type="ARBA" id="ARBA00022723"/>
    </source>
</evidence>
<evidence type="ECO:0000256" key="9">
    <source>
        <dbReference type="ARBA" id="ARBA00023004"/>
    </source>
</evidence>
<dbReference type="Pfam" id="PF13185">
    <property type="entry name" value="GAF_2"/>
    <property type="match status" value="1"/>
</dbReference>
<dbReference type="GO" id="GO:0070025">
    <property type="term" value="F:carbon monoxide binding"/>
    <property type="evidence" value="ECO:0007669"/>
    <property type="project" value="UniProtKB-ARBA"/>
</dbReference>
<dbReference type="GO" id="GO:0070026">
    <property type="term" value="F:nitric oxide binding"/>
    <property type="evidence" value="ECO:0007669"/>
    <property type="project" value="UniProtKB-ARBA"/>
</dbReference>
<dbReference type="GO" id="GO:0000155">
    <property type="term" value="F:phosphorelay sensor kinase activity"/>
    <property type="evidence" value="ECO:0007669"/>
    <property type="project" value="InterPro"/>
</dbReference>
<name>A0A9P2T724_THEFU</name>